<dbReference type="EMBL" id="CP000448">
    <property type="protein sequence ID" value="ABI67477.1"/>
    <property type="molecule type" value="Genomic_DNA"/>
</dbReference>
<keyword evidence="7 8" id="KW-0472">Membrane</keyword>
<dbReference type="HAMAP" id="MF_02078">
    <property type="entry name" value="MurJ_MviN"/>
    <property type="match status" value="1"/>
</dbReference>
<dbReference type="AlphaFoldDB" id="Q0B0M7"/>
<keyword evidence="8 9" id="KW-0961">Cell wall biogenesis/degradation</keyword>
<dbReference type="HOGENOM" id="CLU_006797_5_2_9"/>
<evidence type="ECO:0000256" key="1">
    <source>
        <dbReference type="ARBA" id="ARBA00004651"/>
    </source>
</evidence>
<comment type="pathway">
    <text evidence="8">Cell wall biogenesis; peptidoglycan biosynthesis.</text>
</comment>
<dbReference type="InterPro" id="IPR004268">
    <property type="entry name" value="MurJ"/>
</dbReference>
<evidence type="ECO:0000256" key="3">
    <source>
        <dbReference type="ARBA" id="ARBA00022692"/>
    </source>
</evidence>
<dbReference type="GO" id="GO:0034204">
    <property type="term" value="P:lipid translocation"/>
    <property type="evidence" value="ECO:0007669"/>
    <property type="project" value="TreeGrafter"/>
</dbReference>
<keyword evidence="4 8" id="KW-0133">Cell shape</keyword>
<dbReference type="GO" id="GO:0008360">
    <property type="term" value="P:regulation of cell shape"/>
    <property type="evidence" value="ECO:0007669"/>
    <property type="project" value="UniProtKB-UniRule"/>
</dbReference>
<dbReference type="GO" id="GO:0005886">
    <property type="term" value="C:plasma membrane"/>
    <property type="evidence" value="ECO:0007669"/>
    <property type="project" value="UniProtKB-SubCell"/>
</dbReference>
<evidence type="ECO:0000256" key="6">
    <source>
        <dbReference type="ARBA" id="ARBA00022989"/>
    </source>
</evidence>
<organism evidence="10 11">
    <name type="scientific">Syntrophomonas wolfei subsp. wolfei (strain DSM 2245B / Goettingen)</name>
    <dbReference type="NCBI Taxonomy" id="335541"/>
    <lineage>
        <taxon>Bacteria</taxon>
        <taxon>Bacillati</taxon>
        <taxon>Bacillota</taxon>
        <taxon>Clostridia</taxon>
        <taxon>Eubacteriales</taxon>
        <taxon>Syntrophomonadaceae</taxon>
        <taxon>Syntrophomonas</taxon>
    </lineage>
</organism>
<dbReference type="CDD" id="cd13123">
    <property type="entry name" value="MATE_MurJ_like"/>
    <property type="match status" value="1"/>
</dbReference>
<evidence type="ECO:0000313" key="10">
    <source>
        <dbReference type="EMBL" id="ABI67477.1"/>
    </source>
</evidence>
<gene>
    <name evidence="8" type="primary">murJ</name>
    <name evidence="10" type="ordered locus">Swol_0122</name>
</gene>
<dbReference type="PANTHER" id="PTHR47019:SF1">
    <property type="entry name" value="LIPID II FLIPPASE MURJ"/>
    <property type="match status" value="1"/>
</dbReference>
<evidence type="ECO:0000256" key="7">
    <source>
        <dbReference type="ARBA" id="ARBA00023136"/>
    </source>
</evidence>
<feature type="transmembrane region" description="Helical" evidence="8">
    <location>
        <begin position="304"/>
        <end position="323"/>
    </location>
</feature>
<dbReference type="eggNOG" id="COG0728">
    <property type="taxonomic scope" value="Bacteria"/>
</dbReference>
<feature type="transmembrane region" description="Helical" evidence="8">
    <location>
        <begin position="122"/>
        <end position="144"/>
    </location>
</feature>
<evidence type="ECO:0000256" key="4">
    <source>
        <dbReference type="ARBA" id="ARBA00022960"/>
    </source>
</evidence>
<feature type="transmembrane region" description="Helical" evidence="8">
    <location>
        <begin position="88"/>
        <end position="110"/>
    </location>
</feature>
<dbReference type="GO" id="GO:0071555">
    <property type="term" value="P:cell wall organization"/>
    <property type="evidence" value="ECO:0007669"/>
    <property type="project" value="UniProtKB-UniRule"/>
</dbReference>
<keyword evidence="6 8" id="KW-1133">Transmembrane helix</keyword>
<keyword evidence="5 8" id="KW-0573">Peptidoglycan synthesis</keyword>
<evidence type="ECO:0000256" key="2">
    <source>
        <dbReference type="ARBA" id="ARBA00022475"/>
    </source>
</evidence>
<feature type="transmembrane region" description="Helical" evidence="8">
    <location>
        <begin position="377"/>
        <end position="396"/>
    </location>
</feature>
<dbReference type="Pfam" id="PF03023">
    <property type="entry name" value="MurJ"/>
    <property type="match status" value="1"/>
</dbReference>
<feature type="transmembrane region" description="Helical" evidence="8">
    <location>
        <begin position="12"/>
        <end position="39"/>
    </location>
</feature>
<evidence type="ECO:0000256" key="5">
    <source>
        <dbReference type="ARBA" id="ARBA00022984"/>
    </source>
</evidence>
<feature type="transmembrane region" description="Helical" evidence="8">
    <location>
        <begin position="224"/>
        <end position="245"/>
    </location>
</feature>
<dbReference type="STRING" id="335541.Swol_0122"/>
<accession>Q0B0M7</accession>
<dbReference type="Proteomes" id="UP000001968">
    <property type="component" value="Chromosome"/>
</dbReference>
<dbReference type="InterPro" id="IPR051050">
    <property type="entry name" value="Lipid_II_flippase_MurJ/MviN"/>
</dbReference>
<reference evidence="11" key="1">
    <citation type="journal article" date="2010" name="Environ. Microbiol.">
        <title>The genome of Syntrophomonas wolfei: new insights into syntrophic metabolism and biohydrogen production.</title>
        <authorList>
            <person name="Sieber J.R."/>
            <person name="Sims D.R."/>
            <person name="Han C."/>
            <person name="Kim E."/>
            <person name="Lykidis A."/>
            <person name="Lapidus A.L."/>
            <person name="McDonnald E."/>
            <person name="Rohlin L."/>
            <person name="Culley D.E."/>
            <person name="Gunsalus R."/>
            <person name="McInerney M.J."/>
        </authorList>
    </citation>
    <scope>NUCLEOTIDE SEQUENCE [LARGE SCALE GENOMIC DNA]</scope>
    <source>
        <strain evidence="11">DSM 2245B / Goettingen</strain>
    </source>
</reference>
<comment type="function">
    <text evidence="8 9">Involved in peptidoglycan biosynthesis. Transports lipid-linked peptidoglycan precursors from the inner to the outer leaflet of the cytoplasmic membrane.</text>
</comment>
<feature type="transmembrane region" description="Helical" evidence="8">
    <location>
        <begin position="156"/>
        <end position="177"/>
    </location>
</feature>
<evidence type="ECO:0000313" key="11">
    <source>
        <dbReference type="Proteomes" id="UP000001968"/>
    </source>
</evidence>
<evidence type="ECO:0000256" key="9">
    <source>
        <dbReference type="PIRNR" id="PIRNR002869"/>
    </source>
</evidence>
<dbReference type="KEGG" id="swo:Swol_0122"/>
<keyword evidence="3 8" id="KW-0812">Transmembrane</keyword>
<feature type="transmembrane region" description="Helical" evidence="8">
    <location>
        <begin position="436"/>
        <end position="457"/>
    </location>
</feature>
<dbReference type="PANTHER" id="PTHR47019">
    <property type="entry name" value="LIPID II FLIPPASE MURJ"/>
    <property type="match status" value="1"/>
</dbReference>
<dbReference type="RefSeq" id="WP_011639588.1">
    <property type="nucleotide sequence ID" value="NC_008346.1"/>
</dbReference>
<feature type="transmembrane region" description="Helical" evidence="8">
    <location>
        <begin position="402"/>
        <end position="424"/>
    </location>
</feature>
<feature type="transmembrane region" description="Helical" evidence="8">
    <location>
        <begin position="257"/>
        <end position="283"/>
    </location>
</feature>
<dbReference type="PIRSF" id="PIRSF002869">
    <property type="entry name" value="MviN"/>
    <property type="match status" value="1"/>
</dbReference>
<dbReference type="OrthoDB" id="9804143at2"/>
<keyword evidence="2 8" id="KW-1003">Cell membrane</keyword>
<dbReference type="GO" id="GO:0015648">
    <property type="term" value="F:lipid-linked peptidoglycan transporter activity"/>
    <property type="evidence" value="ECO:0007669"/>
    <property type="project" value="UniProtKB-UniRule"/>
</dbReference>
<sequence length="496" mass="54716">MKNKTGKNFIGVSILIFFSKLLGFARDIVFASVFGTTILTDAFQVIFSFPSLLFSSIGMALSSVNIPDLTYFVKSRSREERNRYIASLYAQITIWGSLIALLGIIFAPALTQLIAPGLSGEVTGIATLLTRIMMPTLLFVSLTYLTTGVLQVHGYFMLSAVISIPFNLLIIGALLLRGADITILGYVTTAGWFLQFLIQIPVLVKEKYRFLGKIEFKNEKIINLYKNLLPILLGNSLLQLCLIIDRSFATHLSEGTTAALAFGSNLFITATSIFIVAMSTVVFPRLSEYCLQLDYERMRGMLAAVFKVLIFILLPYLLLVVAYNREIVALVYERGAFTSKSTAMTSLAFLLYSLAVVGYACQEIFNRVFYALKKFHIPMRASLLCLLINLLLDFLLFRRTGIAGISLSTSFCLLLYGVIMSFMVRQEIGSFVGREFLLFAGKLSVPAGAMLGVVYAGKCFSPGGPVYAFLLPLLLSAGAYLGAAWVMGLRKDLLLK</sequence>
<dbReference type="PRINTS" id="PR01806">
    <property type="entry name" value="VIRFACTRMVIN"/>
</dbReference>
<dbReference type="GO" id="GO:0009252">
    <property type="term" value="P:peptidoglycan biosynthetic process"/>
    <property type="evidence" value="ECO:0007669"/>
    <property type="project" value="UniProtKB-UniRule"/>
</dbReference>
<name>Q0B0M7_SYNWW</name>
<comment type="subcellular location">
    <subcellularLocation>
        <location evidence="1 8">Cell membrane</location>
        <topology evidence="1 8">Multi-pass membrane protein</topology>
    </subcellularLocation>
</comment>
<evidence type="ECO:0000256" key="8">
    <source>
        <dbReference type="HAMAP-Rule" id="MF_02078"/>
    </source>
</evidence>
<feature type="transmembrane region" description="Helical" evidence="8">
    <location>
        <begin position="183"/>
        <end position="204"/>
    </location>
</feature>
<dbReference type="UniPathway" id="UPA00219"/>
<feature type="transmembrane region" description="Helical" evidence="8">
    <location>
        <begin position="469"/>
        <end position="489"/>
    </location>
</feature>
<proteinExistence type="inferred from homology"/>
<dbReference type="NCBIfam" id="TIGR01695">
    <property type="entry name" value="murJ_mviN"/>
    <property type="match status" value="1"/>
</dbReference>
<feature type="transmembrane region" description="Helical" evidence="8">
    <location>
        <begin position="45"/>
        <end position="67"/>
    </location>
</feature>
<feature type="transmembrane region" description="Helical" evidence="8">
    <location>
        <begin position="343"/>
        <end position="365"/>
    </location>
</feature>
<protein>
    <recommendedName>
        <fullName evidence="8">Probable lipid II flippase MurJ</fullName>
    </recommendedName>
</protein>
<keyword evidence="8 9" id="KW-0813">Transport</keyword>
<keyword evidence="11" id="KW-1185">Reference proteome</keyword>
<comment type="similarity">
    <text evidence="8 9">Belongs to the MurJ/MviN family.</text>
</comment>